<comment type="caution">
    <text evidence="1">The sequence shown here is derived from an EMBL/GenBank/DDBJ whole genome shotgun (WGS) entry which is preliminary data.</text>
</comment>
<keyword evidence="2" id="KW-1185">Reference proteome</keyword>
<evidence type="ECO:0000313" key="2">
    <source>
        <dbReference type="Proteomes" id="UP001153365"/>
    </source>
</evidence>
<protein>
    <submittedName>
        <fullName evidence="1">Expressed protein</fullName>
    </submittedName>
</protein>
<sequence>MASLFFYNLSTNLSKFSFLFFLHSDLPKNYLYSQIQLPSIIWPTDLSRHRLALGVELPGISESSFRDENRPHIFYSREALLALNPIVQSNQTSNNHHHYDAVSRSLGKDYKGRIENLNHCNSKLFNTSGRNLELIKPNVGGVGSVGNAGGKATSHNGATNMDSVLRQLQISA</sequence>
<accession>A0AAV0AYP0</accession>
<dbReference type="EMBL" id="CALTRL010001653">
    <property type="protein sequence ID" value="CAH7673273.1"/>
    <property type="molecule type" value="Genomic_DNA"/>
</dbReference>
<gene>
    <name evidence="1" type="ORF">PPACK8108_LOCUS8154</name>
</gene>
<proteinExistence type="predicted"/>
<organism evidence="1 2">
    <name type="scientific">Phakopsora pachyrhizi</name>
    <name type="common">Asian soybean rust disease fungus</name>
    <dbReference type="NCBI Taxonomy" id="170000"/>
    <lineage>
        <taxon>Eukaryota</taxon>
        <taxon>Fungi</taxon>
        <taxon>Dikarya</taxon>
        <taxon>Basidiomycota</taxon>
        <taxon>Pucciniomycotina</taxon>
        <taxon>Pucciniomycetes</taxon>
        <taxon>Pucciniales</taxon>
        <taxon>Phakopsoraceae</taxon>
        <taxon>Phakopsora</taxon>
    </lineage>
</organism>
<reference evidence="1" key="1">
    <citation type="submission" date="2022-06" db="EMBL/GenBank/DDBJ databases">
        <authorList>
            <consortium name="SYNGENTA / RWTH Aachen University"/>
        </authorList>
    </citation>
    <scope>NUCLEOTIDE SEQUENCE</scope>
</reference>
<dbReference type="AlphaFoldDB" id="A0AAV0AYP0"/>
<dbReference type="Proteomes" id="UP001153365">
    <property type="component" value="Unassembled WGS sequence"/>
</dbReference>
<evidence type="ECO:0000313" key="1">
    <source>
        <dbReference type="EMBL" id="CAH7673273.1"/>
    </source>
</evidence>
<name>A0AAV0AYP0_PHAPC</name>